<dbReference type="STRING" id="655863.F0XTE2"/>
<dbReference type="SUPFAM" id="SSF54001">
    <property type="entry name" value="Cysteine proteinases"/>
    <property type="match status" value="1"/>
</dbReference>
<evidence type="ECO:0000259" key="6">
    <source>
        <dbReference type="PROSITE" id="PS50600"/>
    </source>
</evidence>
<feature type="region of interest" description="Disordered" evidence="5">
    <location>
        <begin position="115"/>
        <end position="134"/>
    </location>
</feature>
<sequence>MAVAALLSAVRELASKYIWPRQPVSQLCEPGAICASQDKTQPAPASQTSTSLASWAVWLLSWLRATTAAMRSEALIELFRNGFSFISERLLSHASTDENPLETTSQIALTVDRIKPPLPSSSDSSPSSSAPLSSLFRNPDYETVWRDDVHEYITPAGFEAVASLLRAWGDDIAAENISRCRESGPIAGRFDGGSRGETRLSVVIHNLMLDLYGYNTEQAWQETVAELLKDLEAASTWIEVFYAPENLEAMKIEGVVPYGQLSASVQQYWGHGCGLCELAGFFSFSILQTDQWGHPGMHLSQVSMMKMLVDLESLHHHRPILSFVRIEKEGRPPGHLYDDGGAVLEAVTAKQLHDVWRYRIDASTSSEQARPRQPCCLHASGGVERLSEAAIRRARMVSAAAASIKAARRCTDGSRPMRVAPSQSLLAARYRRTSGSSSISAHDGPTVRKTYPIPAKRKAVTASADPRHFKRGRVIKELAAEIERDRAAEVAAAAAIPLPPSPAATELSFEEGEEKGEAVDVDVEDGERHRLPWESMFPLDEEDGPRLKISKSKAEELRLIAEQKRAALLEARRKREEEQRRKEELRRRKEEEERLARSGLRPPTRPVIPPLSESWYARVNATVRADPRREVARSPEGTALKSSDFCTVVSKSEWLNDEIVNGFLLHLANYINAKAGIMNVKTQTPRCHAFTSFFWKSLSTKGAAGTERWMKRVGVTRDNFLSIETILIPICERNHWTLVVVRPRQATVTHMDSMGSVAGRRPVLDIVMCWVRDFLQDRHSDRWRMQPLVSPRQTNGWDCGVHTVTNALFVALGLDPSFYGAKEMPLQRDRIAATLINGGFFGDLDLAGL</sequence>
<keyword evidence="8" id="KW-1185">Reference proteome</keyword>
<dbReference type="AlphaFoldDB" id="F0XTE2"/>
<keyword evidence="2 7" id="KW-0645">Protease</keyword>
<evidence type="ECO:0000313" key="7">
    <source>
        <dbReference type="EMBL" id="EFW99015.1"/>
    </source>
</evidence>
<dbReference type="InParanoid" id="F0XTE2"/>
<evidence type="ECO:0000256" key="5">
    <source>
        <dbReference type="SAM" id="MobiDB-lite"/>
    </source>
</evidence>
<dbReference type="GO" id="GO:0005634">
    <property type="term" value="C:nucleus"/>
    <property type="evidence" value="ECO:0007669"/>
    <property type="project" value="TreeGrafter"/>
</dbReference>
<organism evidence="8">
    <name type="scientific">Grosmannia clavigera (strain kw1407 / UAMH 11150)</name>
    <name type="common">Blue stain fungus</name>
    <name type="synonym">Graphiocladiella clavigera</name>
    <dbReference type="NCBI Taxonomy" id="655863"/>
    <lineage>
        <taxon>Eukaryota</taxon>
        <taxon>Fungi</taxon>
        <taxon>Dikarya</taxon>
        <taxon>Ascomycota</taxon>
        <taxon>Pezizomycotina</taxon>
        <taxon>Sordariomycetes</taxon>
        <taxon>Sordariomycetidae</taxon>
        <taxon>Ophiostomatales</taxon>
        <taxon>Ophiostomataceae</taxon>
        <taxon>Leptographium</taxon>
    </lineage>
</organism>
<keyword evidence="4" id="KW-0788">Thiol protease</keyword>
<dbReference type="Gene3D" id="3.40.395.10">
    <property type="entry name" value="Adenoviral Proteinase, Chain A"/>
    <property type="match status" value="1"/>
</dbReference>
<feature type="compositionally biased region" description="Low complexity" evidence="5">
    <location>
        <begin position="120"/>
        <end position="134"/>
    </location>
</feature>
<dbReference type="HOGENOM" id="CLU_357590_0_0_1"/>
<keyword evidence="3" id="KW-0378">Hydrolase</keyword>
<reference evidence="7 8" key="1">
    <citation type="journal article" date="2011" name="Proc. Natl. Acad. Sci. U.S.A.">
        <title>Genome and transcriptome analyses of the mountain pine beetle-fungal symbiont Grosmannia clavigera, a lodgepole pine pathogen.</title>
        <authorList>
            <person name="DiGuistini S."/>
            <person name="Wang Y."/>
            <person name="Liao N.Y."/>
            <person name="Taylor G."/>
            <person name="Tanguay P."/>
            <person name="Feau N."/>
            <person name="Henrissat B."/>
            <person name="Chan S.K."/>
            <person name="Hesse-Orce U."/>
            <person name="Alamouti S.M."/>
            <person name="Tsui C.K.M."/>
            <person name="Docking R.T."/>
            <person name="Levasseur A."/>
            <person name="Haridas S."/>
            <person name="Robertson G."/>
            <person name="Birol I."/>
            <person name="Holt R.A."/>
            <person name="Marra M.A."/>
            <person name="Hamelin R.C."/>
            <person name="Hirst M."/>
            <person name="Jones S.J.M."/>
            <person name="Bohlmann J."/>
            <person name="Breuil C."/>
        </authorList>
    </citation>
    <scope>NUCLEOTIDE SEQUENCE [LARGE SCALE GENOMIC DNA]</scope>
    <source>
        <strain evidence="8">kw1407 / UAMH 11150</strain>
    </source>
</reference>
<dbReference type="RefSeq" id="XP_014168498.1">
    <property type="nucleotide sequence ID" value="XM_014313023.1"/>
</dbReference>
<dbReference type="PROSITE" id="PS50600">
    <property type="entry name" value="ULP_PROTEASE"/>
    <property type="match status" value="1"/>
</dbReference>
<dbReference type="PANTHER" id="PTHR12606:SF141">
    <property type="entry name" value="GH15225P-RELATED"/>
    <property type="match status" value="1"/>
</dbReference>
<feature type="compositionally biased region" description="Basic and acidic residues" evidence="5">
    <location>
        <begin position="571"/>
        <end position="596"/>
    </location>
</feature>
<protein>
    <submittedName>
        <fullName evidence="7">Ulp1 protease family protein</fullName>
    </submittedName>
</protein>
<dbReference type="EMBL" id="GL630006">
    <property type="protein sequence ID" value="EFW99015.1"/>
    <property type="molecule type" value="Genomic_DNA"/>
</dbReference>
<evidence type="ECO:0000313" key="8">
    <source>
        <dbReference type="Proteomes" id="UP000007796"/>
    </source>
</evidence>
<dbReference type="InterPro" id="IPR038765">
    <property type="entry name" value="Papain-like_cys_pep_sf"/>
</dbReference>
<dbReference type="OrthoDB" id="1939479at2759"/>
<comment type="similarity">
    <text evidence="1">Belongs to the peptidase C48 family.</text>
</comment>
<gene>
    <name evidence="7" type="ORF">CMQ_4867</name>
</gene>
<evidence type="ECO:0000256" key="4">
    <source>
        <dbReference type="ARBA" id="ARBA00022807"/>
    </source>
</evidence>
<dbReference type="GeneID" id="25978125"/>
<feature type="domain" description="Ubiquitin-like protease family profile" evidence="6">
    <location>
        <begin position="638"/>
        <end position="810"/>
    </location>
</feature>
<dbReference type="GO" id="GO:0016926">
    <property type="term" value="P:protein desumoylation"/>
    <property type="evidence" value="ECO:0007669"/>
    <property type="project" value="TreeGrafter"/>
</dbReference>
<feature type="region of interest" description="Disordered" evidence="5">
    <location>
        <begin position="571"/>
        <end position="603"/>
    </location>
</feature>
<evidence type="ECO:0000256" key="3">
    <source>
        <dbReference type="ARBA" id="ARBA00022801"/>
    </source>
</evidence>
<dbReference type="PANTHER" id="PTHR12606">
    <property type="entry name" value="SENTRIN/SUMO-SPECIFIC PROTEASE"/>
    <property type="match status" value="1"/>
</dbReference>
<dbReference type="Pfam" id="PF02902">
    <property type="entry name" value="Peptidase_C48"/>
    <property type="match status" value="1"/>
</dbReference>
<dbReference type="GO" id="GO:0016929">
    <property type="term" value="F:deSUMOylase activity"/>
    <property type="evidence" value="ECO:0007669"/>
    <property type="project" value="TreeGrafter"/>
</dbReference>
<dbReference type="Proteomes" id="UP000007796">
    <property type="component" value="Unassembled WGS sequence"/>
</dbReference>
<dbReference type="InterPro" id="IPR003653">
    <property type="entry name" value="Peptidase_C48_C"/>
</dbReference>
<dbReference type="GO" id="GO:0006508">
    <property type="term" value="P:proteolysis"/>
    <property type="evidence" value="ECO:0007669"/>
    <property type="project" value="UniProtKB-KW"/>
</dbReference>
<evidence type="ECO:0000256" key="2">
    <source>
        <dbReference type="ARBA" id="ARBA00022670"/>
    </source>
</evidence>
<name>F0XTE2_GROCL</name>
<proteinExistence type="inferred from homology"/>
<accession>F0XTE2</accession>
<evidence type="ECO:0000256" key="1">
    <source>
        <dbReference type="ARBA" id="ARBA00005234"/>
    </source>
</evidence>
<dbReference type="eggNOG" id="KOG0778">
    <property type="taxonomic scope" value="Eukaryota"/>
</dbReference>